<evidence type="ECO:0000313" key="6">
    <source>
        <dbReference type="Proteomes" id="UP000245202"/>
    </source>
</evidence>
<reference evidence="5 6" key="1">
    <citation type="submission" date="2017-08" db="EMBL/GenBank/DDBJ databases">
        <title>Substantial Increase in Enzyme Production by Combined Drug-Resistance Mutations in Paenibacillus agaridevorans.</title>
        <authorList>
            <person name="Tanaka Y."/>
            <person name="Funane K."/>
            <person name="Hosaka T."/>
            <person name="Shiwa Y."/>
            <person name="Fujita N."/>
            <person name="Miyazaki T."/>
            <person name="Yoshikawa H."/>
            <person name="Murakami K."/>
            <person name="Kasahara K."/>
            <person name="Inaoka T."/>
            <person name="Hiraga Y."/>
            <person name="Ochi K."/>
        </authorList>
    </citation>
    <scope>NUCLEOTIDE SEQUENCE [LARGE SCALE GENOMIC DNA]</scope>
    <source>
        <strain evidence="5 6">T-3040</strain>
    </source>
</reference>
<dbReference type="SMART" id="SM00342">
    <property type="entry name" value="HTH_ARAC"/>
    <property type="match status" value="1"/>
</dbReference>
<evidence type="ECO:0000313" key="5">
    <source>
        <dbReference type="EMBL" id="GBG09800.1"/>
    </source>
</evidence>
<dbReference type="RefSeq" id="WP_108994441.1">
    <property type="nucleotide sequence ID" value="NZ_BDQX01000281.1"/>
</dbReference>
<keyword evidence="6" id="KW-1185">Reference proteome</keyword>
<dbReference type="PANTHER" id="PTHR43280">
    <property type="entry name" value="ARAC-FAMILY TRANSCRIPTIONAL REGULATOR"/>
    <property type="match status" value="1"/>
</dbReference>
<keyword evidence="2" id="KW-0238">DNA-binding</keyword>
<dbReference type="PRINTS" id="PR00032">
    <property type="entry name" value="HTHARAC"/>
</dbReference>
<protein>
    <recommendedName>
        <fullName evidence="4">HTH araC/xylS-type domain-containing protein</fullName>
    </recommendedName>
</protein>
<dbReference type="Proteomes" id="UP000245202">
    <property type="component" value="Unassembled WGS sequence"/>
</dbReference>
<evidence type="ECO:0000259" key="4">
    <source>
        <dbReference type="PROSITE" id="PS01124"/>
    </source>
</evidence>
<dbReference type="PROSITE" id="PS01124">
    <property type="entry name" value="HTH_ARAC_FAMILY_2"/>
    <property type="match status" value="1"/>
</dbReference>
<organism evidence="5 6">
    <name type="scientific">Paenibacillus agaridevorans</name>
    <dbReference type="NCBI Taxonomy" id="171404"/>
    <lineage>
        <taxon>Bacteria</taxon>
        <taxon>Bacillati</taxon>
        <taxon>Bacillota</taxon>
        <taxon>Bacilli</taxon>
        <taxon>Bacillales</taxon>
        <taxon>Paenibacillaceae</taxon>
        <taxon>Paenibacillus</taxon>
    </lineage>
</organism>
<sequence length="295" mass="34347">MKEPRSHPVLQGNIYWNEDQFPLHVNREKEAFSLPLHCHDFVEINFVAEGRGMHYIAEDSLEVKRGDLFIIPTGTAHVYRPLTERNGNELIVYNCLFAPELIERLRIAFPAQDEVFSQTTGGERGYASFSDRNDEYRTLMQNLYREHVLRLPGTEAALLSLLMQLLISMHRNDKGGEESLSLRQLSPVFEHIAVHYQEPITLRTLAGLVSLSIPYLQRLFKRATGQTIVEYIQNLRIEKSCELLRHTEFQVQEIAYLSGYRDMKFFHRLFKKKTGTSPHQYRQSVLIQPLNNLYP</sequence>
<dbReference type="InterPro" id="IPR009057">
    <property type="entry name" value="Homeodomain-like_sf"/>
</dbReference>
<feature type="domain" description="HTH araC/xylS-type" evidence="4">
    <location>
        <begin position="186"/>
        <end position="284"/>
    </location>
</feature>
<dbReference type="PROSITE" id="PS00041">
    <property type="entry name" value="HTH_ARAC_FAMILY_1"/>
    <property type="match status" value="1"/>
</dbReference>
<dbReference type="InterPro" id="IPR020449">
    <property type="entry name" value="Tscrpt_reg_AraC-type_HTH"/>
</dbReference>
<dbReference type="InterPro" id="IPR003313">
    <property type="entry name" value="AraC-bd"/>
</dbReference>
<dbReference type="EMBL" id="BDQX01000281">
    <property type="protein sequence ID" value="GBG09800.1"/>
    <property type="molecule type" value="Genomic_DNA"/>
</dbReference>
<evidence type="ECO:0000256" key="1">
    <source>
        <dbReference type="ARBA" id="ARBA00023015"/>
    </source>
</evidence>
<evidence type="ECO:0000256" key="2">
    <source>
        <dbReference type="ARBA" id="ARBA00023125"/>
    </source>
</evidence>
<dbReference type="SUPFAM" id="SSF46689">
    <property type="entry name" value="Homeodomain-like"/>
    <property type="match status" value="2"/>
</dbReference>
<keyword evidence="3" id="KW-0804">Transcription</keyword>
<dbReference type="Gene3D" id="1.10.10.60">
    <property type="entry name" value="Homeodomain-like"/>
    <property type="match status" value="2"/>
</dbReference>
<dbReference type="Pfam" id="PF12833">
    <property type="entry name" value="HTH_18"/>
    <property type="match status" value="1"/>
</dbReference>
<dbReference type="Gene3D" id="2.60.120.10">
    <property type="entry name" value="Jelly Rolls"/>
    <property type="match status" value="1"/>
</dbReference>
<dbReference type="AlphaFoldDB" id="A0A2R5ESZ7"/>
<dbReference type="Pfam" id="PF02311">
    <property type="entry name" value="AraC_binding"/>
    <property type="match status" value="1"/>
</dbReference>
<evidence type="ECO:0000256" key="3">
    <source>
        <dbReference type="ARBA" id="ARBA00023163"/>
    </source>
</evidence>
<gene>
    <name evidence="5" type="ORF">PAT3040_04469</name>
</gene>
<dbReference type="InterPro" id="IPR014710">
    <property type="entry name" value="RmlC-like_jellyroll"/>
</dbReference>
<accession>A0A2R5ESZ7</accession>
<dbReference type="PANTHER" id="PTHR43280:SF28">
    <property type="entry name" value="HTH-TYPE TRANSCRIPTIONAL ACTIVATOR RHAS"/>
    <property type="match status" value="1"/>
</dbReference>
<dbReference type="InterPro" id="IPR018060">
    <property type="entry name" value="HTH_AraC"/>
</dbReference>
<name>A0A2R5ESZ7_9BACL</name>
<dbReference type="InterPro" id="IPR018062">
    <property type="entry name" value="HTH_AraC-typ_CS"/>
</dbReference>
<dbReference type="GO" id="GO:0003700">
    <property type="term" value="F:DNA-binding transcription factor activity"/>
    <property type="evidence" value="ECO:0007669"/>
    <property type="project" value="InterPro"/>
</dbReference>
<dbReference type="SUPFAM" id="SSF51215">
    <property type="entry name" value="Regulatory protein AraC"/>
    <property type="match status" value="1"/>
</dbReference>
<proteinExistence type="predicted"/>
<dbReference type="InterPro" id="IPR037923">
    <property type="entry name" value="HTH-like"/>
</dbReference>
<keyword evidence="1" id="KW-0805">Transcription regulation</keyword>
<dbReference type="GO" id="GO:0043565">
    <property type="term" value="F:sequence-specific DNA binding"/>
    <property type="evidence" value="ECO:0007669"/>
    <property type="project" value="InterPro"/>
</dbReference>
<comment type="caution">
    <text evidence="5">The sequence shown here is derived from an EMBL/GenBank/DDBJ whole genome shotgun (WGS) entry which is preliminary data.</text>
</comment>